<name>A0A0E9RKP3_ANGAN</name>
<dbReference type="AlphaFoldDB" id="A0A0E9RKP3"/>
<organism evidence="1">
    <name type="scientific">Anguilla anguilla</name>
    <name type="common">European freshwater eel</name>
    <name type="synonym">Muraena anguilla</name>
    <dbReference type="NCBI Taxonomy" id="7936"/>
    <lineage>
        <taxon>Eukaryota</taxon>
        <taxon>Metazoa</taxon>
        <taxon>Chordata</taxon>
        <taxon>Craniata</taxon>
        <taxon>Vertebrata</taxon>
        <taxon>Euteleostomi</taxon>
        <taxon>Actinopterygii</taxon>
        <taxon>Neopterygii</taxon>
        <taxon>Teleostei</taxon>
        <taxon>Anguilliformes</taxon>
        <taxon>Anguillidae</taxon>
        <taxon>Anguilla</taxon>
    </lineage>
</organism>
<reference evidence="1" key="1">
    <citation type="submission" date="2014-11" db="EMBL/GenBank/DDBJ databases">
        <authorList>
            <person name="Amaro Gonzalez C."/>
        </authorList>
    </citation>
    <scope>NUCLEOTIDE SEQUENCE</scope>
</reference>
<sequence>MLLNISCNVLHVAYTFIYFKKKTLIRDSSSCRHKFELGVGTID</sequence>
<dbReference type="EMBL" id="GBXM01102009">
    <property type="protein sequence ID" value="JAH06568.1"/>
    <property type="molecule type" value="Transcribed_RNA"/>
</dbReference>
<reference evidence="1" key="2">
    <citation type="journal article" date="2015" name="Fish Shellfish Immunol.">
        <title>Early steps in the European eel (Anguilla anguilla)-Vibrio vulnificus interaction in the gills: Role of the RtxA13 toxin.</title>
        <authorList>
            <person name="Callol A."/>
            <person name="Pajuelo D."/>
            <person name="Ebbesson L."/>
            <person name="Teles M."/>
            <person name="MacKenzie S."/>
            <person name="Amaro C."/>
        </authorList>
    </citation>
    <scope>NUCLEOTIDE SEQUENCE</scope>
</reference>
<accession>A0A0E9RKP3</accession>
<protein>
    <submittedName>
        <fullName evidence="1">Uncharacterized protein</fullName>
    </submittedName>
</protein>
<proteinExistence type="predicted"/>
<evidence type="ECO:0000313" key="1">
    <source>
        <dbReference type="EMBL" id="JAH29020.1"/>
    </source>
</evidence>
<dbReference type="EMBL" id="GBXM01079557">
    <property type="protein sequence ID" value="JAH29020.1"/>
    <property type="molecule type" value="Transcribed_RNA"/>
</dbReference>